<keyword evidence="1" id="KW-0732">Signal</keyword>
<proteinExistence type="predicted"/>
<sequence length="71" mass="7666">MNTLVVALASNLVSQLVGLAYFRINVTNTIDFILHQVFITVVEAHPSAPLQPFGVAISKTITVCRKTRVAG</sequence>
<feature type="chain" id="PRO_5013108827" description="Secreted protein" evidence="1">
    <location>
        <begin position="19"/>
        <end position="71"/>
    </location>
</feature>
<feature type="signal peptide" evidence="1">
    <location>
        <begin position="1"/>
        <end position="18"/>
    </location>
</feature>
<reference evidence="2 3" key="1">
    <citation type="submission" date="2016-10" db="EMBL/GenBank/DDBJ databases">
        <title>Draft genome sequence of Coniochaeta ligniaria NRRL30616, a lignocellulolytic fungus for bioabatement of inhibitors in plant biomass hydrolysates.</title>
        <authorList>
            <consortium name="DOE Joint Genome Institute"/>
            <person name="Jimenez D.J."/>
            <person name="Hector R.E."/>
            <person name="Riley R."/>
            <person name="Sun H."/>
            <person name="Grigoriev I.V."/>
            <person name="Van Elsas J.D."/>
            <person name="Nichols N.N."/>
        </authorList>
    </citation>
    <scope>NUCLEOTIDE SEQUENCE [LARGE SCALE GENOMIC DNA]</scope>
    <source>
        <strain evidence="2 3">NRRL 30616</strain>
    </source>
</reference>
<dbReference type="EMBL" id="KV875101">
    <property type="protein sequence ID" value="OIW26084.1"/>
    <property type="molecule type" value="Genomic_DNA"/>
</dbReference>
<keyword evidence="3" id="KW-1185">Reference proteome</keyword>
<gene>
    <name evidence="2" type="ORF">CONLIGDRAFT_517473</name>
</gene>
<accession>A0A1J7JA46</accession>
<name>A0A1J7JA46_9PEZI</name>
<evidence type="ECO:0000313" key="2">
    <source>
        <dbReference type="EMBL" id="OIW26084.1"/>
    </source>
</evidence>
<evidence type="ECO:0000256" key="1">
    <source>
        <dbReference type="SAM" id="SignalP"/>
    </source>
</evidence>
<protein>
    <recommendedName>
        <fullName evidence="4">Secreted protein</fullName>
    </recommendedName>
</protein>
<evidence type="ECO:0008006" key="4">
    <source>
        <dbReference type="Google" id="ProtNLM"/>
    </source>
</evidence>
<organism evidence="2 3">
    <name type="scientific">Coniochaeta ligniaria NRRL 30616</name>
    <dbReference type="NCBI Taxonomy" id="1408157"/>
    <lineage>
        <taxon>Eukaryota</taxon>
        <taxon>Fungi</taxon>
        <taxon>Dikarya</taxon>
        <taxon>Ascomycota</taxon>
        <taxon>Pezizomycotina</taxon>
        <taxon>Sordariomycetes</taxon>
        <taxon>Sordariomycetidae</taxon>
        <taxon>Coniochaetales</taxon>
        <taxon>Coniochaetaceae</taxon>
        <taxon>Coniochaeta</taxon>
    </lineage>
</organism>
<dbReference type="AlphaFoldDB" id="A0A1J7JA46"/>
<dbReference type="InParanoid" id="A0A1J7JA46"/>
<evidence type="ECO:0000313" key="3">
    <source>
        <dbReference type="Proteomes" id="UP000182658"/>
    </source>
</evidence>
<dbReference type="Proteomes" id="UP000182658">
    <property type="component" value="Unassembled WGS sequence"/>
</dbReference>